<dbReference type="AlphaFoldDB" id="A0A248TLZ0"/>
<evidence type="ECO:0000256" key="1">
    <source>
        <dbReference type="ARBA" id="ARBA00001947"/>
    </source>
</evidence>
<protein>
    <submittedName>
        <fullName evidence="2">Bacillithiol biosynthesis deacetylase BshB1</fullName>
    </submittedName>
</protein>
<organism evidence="2 3">
    <name type="scientific">Cytobacillus kochii</name>
    <dbReference type="NCBI Taxonomy" id="859143"/>
    <lineage>
        <taxon>Bacteria</taxon>
        <taxon>Bacillati</taxon>
        <taxon>Bacillota</taxon>
        <taxon>Bacilli</taxon>
        <taxon>Bacillales</taxon>
        <taxon>Bacillaceae</taxon>
        <taxon>Cytobacillus</taxon>
    </lineage>
</organism>
<sequence length="236" mass="26628">MNEIKLDILAFGAHADDVEIGMSGTIAKYVEKGYKVGICDLTEAELSSNGNPTLRKTEAIAAGRILNVSVREGLHLGDRQLFLTSERIKQVVEMIRKYQPTIVFAPYEIDRHPDHANATKIVEEAVFSAGIRKYQTNEYQTDHKVKSFYYYMINGFHQPDFMIDITSTIDKKIASLNAYQSQFTKTEGAVDTPLTNGYVEMVEARERLFGQQVGVKYAEGFKVKKPLMIENDLFGV</sequence>
<dbReference type="EMBL" id="CP022983">
    <property type="protein sequence ID" value="ASV69216.1"/>
    <property type="molecule type" value="Genomic_DNA"/>
</dbReference>
<dbReference type="GO" id="GO:0019213">
    <property type="term" value="F:deacetylase activity"/>
    <property type="evidence" value="ECO:0007669"/>
    <property type="project" value="InterPro"/>
</dbReference>
<proteinExistence type="predicted"/>
<dbReference type="RefSeq" id="WP_095372780.1">
    <property type="nucleotide sequence ID" value="NZ_CP022983.1"/>
</dbReference>
<evidence type="ECO:0000313" key="2">
    <source>
        <dbReference type="EMBL" id="ASV69216.1"/>
    </source>
</evidence>
<keyword evidence="3" id="KW-1185">Reference proteome</keyword>
<dbReference type="GO" id="GO:0071793">
    <property type="term" value="P:bacillithiol biosynthetic process"/>
    <property type="evidence" value="ECO:0007669"/>
    <property type="project" value="InterPro"/>
</dbReference>
<dbReference type="Gene3D" id="3.40.50.10320">
    <property type="entry name" value="LmbE-like"/>
    <property type="match status" value="1"/>
</dbReference>
<dbReference type="InterPro" id="IPR023842">
    <property type="entry name" value="Bacillithiol_biosynth_BshB1"/>
</dbReference>
<dbReference type="PANTHER" id="PTHR12993:SF30">
    <property type="entry name" value="N-ACETYL-ALPHA-D-GLUCOSAMINYL L-MALATE DEACETYLASE 1"/>
    <property type="match status" value="1"/>
</dbReference>
<comment type="cofactor">
    <cofactor evidence="1">
        <name>Zn(2+)</name>
        <dbReference type="ChEBI" id="CHEBI:29105"/>
    </cofactor>
</comment>
<dbReference type="SUPFAM" id="SSF102588">
    <property type="entry name" value="LmbE-like"/>
    <property type="match status" value="1"/>
</dbReference>
<dbReference type="KEGG" id="bko:CKF48_19035"/>
<dbReference type="OrthoDB" id="9778719at2"/>
<dbReference type="Pfam" id="PF02585">
    <property type="entry name" value="PIG-L"/>
    <property type="match status" value="1"/>
</dbReference>
<dbReference type="PANTHER" id="PTHR12993">
    <property type="entry name" value="N-ACETYLGLUCOSAMINYL-PHOSPHATIDYLINOSITOL DE-N-ACETYLASE-RELATED"/>
    <property type="match status" value="1"/>
</dbReference>
<evidence type="ECO:0000313" key="3">
    <source>
        <dbReference type="Proteomes" id="UP000215137"/>
    </source>
</evidence>
<dbReference type="Proteomes" id="UP000215137">
    <property type="component" value="Chromosome"/>
</dbReference>
<reference evidence="2 3" key="1">
    <citation type="submission" date="2017-08" db="EMBL/GenBank/DDBJ databases">
        <title>Complete Genome Sequence of Bacillus kochii Oregon-R-modENCODE STRAIN BDGP4, isolated from Drosophila melanogaster gut.</title>
        <authorList>
            <person name="Wan K.H."/>
            <person name="Yu C."/>
            <person name="Park S."/>
            <person name="Hammonds A.S."/>
            <person name="Booth B.W."/>
            <person name="Celniker S.E."/>
        </authorList>
    </citation>
    <scope>NUCLEOTIDE SEQUENCE [LARGE SCALE GENOMIC DNA]</scope>
    <source>
        <strain evidence="2 3">BDGP4</strain>
    </source>
</reference>
<dbReference type="InterPro" id="IPR003737">
    <property type="entry name" value="GlcNAc_PI_deacetylase-related"/>
</dbReference>
<dbReference type="NCBIfam" id="TIGR04001">
    <property type="entry name" value="thiol_BshB1"/>
    <property type="match status" value="1"/>
</dbReference>
<dbReference type="GO" id="GO:0016811">
    <property type="term" value="F:hydrolase activity, acting on carbon-nitrogen (but not peptide) bonds, in linear amides"/>
    <property type="evidence" value="ECO:0007669"/>
    <property type="project" value="TreeGrafter"/>
</dbReference>
<name>A0A248TLZ0_9BACI</name>
<dbReference type="InterPro" id="IPR024078">
    <property type="entry name" value="LmbE-like_dom_sf"/>
</dbReference>
<gene>
    <name evidence="2" type="primary">bshB1</name>
    <name evidence="2" type="ORF">CKF48_19035</name>
</gene>
<accession>A0A248TLZ0</accession>